<accession>A0A1Y6CU43</accession>
<feature type="coiled-coil region" evidence="2">
    <location>
        <begin position="102"/>
        <end position="166"/>
    </location>
</feature>
<dbReference type="STRING" id="560819.SAMN05428998_13650"/>
<gene>
    <name evidence="7" type="ORF">SAMN05428998_13650</name>
</gene>
<dbReference type="InterPro" id="IPR058625">
    <property type="entry name" value="MdtA-like_BSH"/>
</dbReference>
<proteinExistence type="inferred from homology"/>
<dbReference type="InterPro" id="IPR058792">
    <property type="entry name" value="Beta-barrel_RND_2"/>
</dbReference>
<dbReference type="Gene3D" id="2.40.420.20">
    <property type="match status" value="1"/>
</dbReference>
<dbReference type="AlphaFoldDB" id="A0A1Y6CU43"/>
<keyword evidence="3" id="KW-0732">Signal</keyword>
<dbReference type="Gene3D" id="2.40.30.170">
    <property type="match status" value="1"/>
</dbReference>
<feature type="chain" id="PRO_5012531713" evidence="3">
    <location>
        <begin position="37"/>
        <end position="374"/>
    </location>
</feature>
<dbReference type="PANTHER" id="PTHR30469">
    <property type="entry name" value="MULTIDRUG RESISTANCE PROTEIN MDTA"/>
    <property type="match status" value="1"/>
</dbReference>
<keyword evidence="2" id="KW-0175">Coiled coil</keyword>
<dbReference type="EMBL" id="FWZX01000036">
    <property type="protein sequence ID" value="SMF77242.1"/>
    <property type="molecule type" value="Genomic_DNA"/>
</dbReference>
<organism evidence="7 8">
    <name type="scientific">Tistlia consotensis USBA 355</name>
    <dbReference type="NCBI Taxonomy" id="560819"/>
    <lineage>
        <taxon>Bacteria</taxon>
        <taxon>Pseudomonadati</taxon>
        <taxon>Pseudomonadota</taxon>
        <taxon>Alphaproteobacteria</taxon>
        <taxon>Rhodospirillales</taxon>
        <taxon>Rhodovibrionaceae</taxon>
        <taxon>Tistlia</taxon>
    </lineage>
</organism>
<evidence type="ECO:0000256" key="3">
    <source>
        <dbReference type="SAM" id="SignalP"/>
    </source>
</evidence>
<feature type="signal peptide" evidence="3">
    <location>
        <begin position="1"/>
        <end position="36"/>
    </location>
</feature>
<reference evidence="7 8" key="1">
    <citation type="submission" date="2017-04" db="EMBL/GenBank/DDBJ databases">
        <authorList>
            <person name="Afonso C.L."/>
            <person name="Miller P.J."/>
            <person name="Scott M.A."/>
            <person name="Spackman E."/>
            <person name="Goraichik I."/>
            <person name="Dimitrov K.M."/>
            <person name="Suarez D.L."/>
            <person name="Swayne D.E."/>
        </authorList>
    </citation>
    <scope>NUCLEOTIDE SEQUENCE [LARGE SCALE GENOMIC DNA]</scope>
    <source>
        <strain evidence="7 8">USBA 355</strain>
    </source>
</reference>
<sequence length="374" mass="39547">MARDGVAQASTVGCRLGAVLAALLLAAAPGASPAAAQQRAGPAVPVIVKPVERTTFYDRVEAVGSLKANETVILSANVSERIVELLFDDGQQVRQGDLLVLLEQAEERASVSAAEAVLAERKAAFGRSSKLQQQQFSTAAQLDERRAALQQAEADLEIARARLQDRTILAPFDGVMGLRNVSVGTLVQPGDPIATLSDLSPLKLDFAVPSSFLTALKPGLAIEARSTALPDRTFDGLVKSVESTVDPVTRSITVRAVVPNDDGALRPGLVMTVALLKNPRQALVVPEEALVPYDRRNFVFVVAEEAGRTVARRLQVEPGARRPGEVEILKGLAEGRQVVVQGTLKLEDGDAVRLLGTESEDNPVPAILKGKAGG</sequence>
<dbReference type="RefSeq" id="WP_085126017.1">
    <property type="nucleotide sequence ID" value="NZ_FWZX01000036.1"/>
</dbReference>
<dbReference type="InterPro" id="IPR006143">
    <property type="entry name" value="RND_pump_MFP"/>
</dbReference>
<feature type="domain" description="YknX-like C-terminal permuted SH3-like" evidence="6">
    <location>
        <begin position="282"/>
        <end position="353"/>
    </location>
</feature>
<evidence type="ECO:0000259" key="6">
    <source>
        <dbReference type="Pfam" id="PF25989"/>
    </source>
</evidence>
<dbReference type="Pfam" id="PF25954">
    <property type="entry name" value="Beta-barrel_RND_2"/>
    <property type="match status" value="1"/>
</dbReference>
<dbReference type="FunFam" id="2.40.30.170:FF:000010">
    <property type="entry name" value="Efflux RND transporter periplasmic adaptor subunit"/>
    <property type="match status" value="1"/>
</dbReference>
<keyword evidence="8" id="KW-1185">Reference proteome</keyword>
<name>A0A1Y6CU43_9PROT</name>
<feature type="domain" description="Multidrug resistance protein MdtA-like barrel-sandwich hybrid" evidence="4">
    <location>
        <begin position="71"/>
        <end position="193"/>
    </location>
</feature>
<feature type="domain" description="CusB-like beta-barrel" evidence="5">
    <location>
        <begin position="204"/>
        <end position="275"/>
    </location>
</feature>
<dbReference type="InterPro" id="IPR058637">
    <property type="entry name" value="YknX-like_C"/>
</dbReference>
<dbReference type="GO" id="GO:1990281">
    <property type="term" value="C:efflux pump complex"/>
    <property type="evidence" value="ECO:0007669"/>
    <property type="project" value="TreeGrafter"/>
</dbReference>
<evidence type="ECO:0000313" key="8">
    <source>
        <dbReference type="Proteomes" id="UP000192917"/>
    </source>
</evidence>
<protein>
    <submittedName>
        <fullName evidence="7">Membrane fusion protein, multidrug efflux system</fullName>
    </submittedName>
</protein>
<evidence type="ECO:0000256" key="1">
    <source>
        <dbReference type="ARBA" id="ARBA00009477"/>
    </source>
</evidence>
<dbReference type="Pfam" id="PF25989">
    <property type="entry name" value="YknX_C"/>
    <property type="match status" value="1"/>
</dbReference>
<dbReference type="Proteomes" id="UP000192917">
    <property type="component" value="Unassembled WGS sequence"/>
</dbReference>
<evidence type="ECO:0000313" key="7">
    <source>
        <dbReference type="EMBL" id="SMF77242.1"/>
    </source>
</evidence>
<dbReference type="Pfam" id="PF25917">
    <property type="entry name" value="BSH_RND"/>
    <property type="match status" value="1"/>
</dbReference>
<evidence type="ECO:0000256" key="2">
    <source>
        <dbReference type="SAM" id="Coils"/>
    </source>
</evidence>
<dbReference type="NCBIfam" id="TIGR01730">
    <property type="entry name" value="RND_mfp"/>
    <property type="match status" value="1"/>
</dbReference>
<evidence type="ECO:0000259" key="5">
    <source>
        <dbReference type="Pfam" id="PF25954"/>
    </source>
</evidence>
<evidence type="ECO:0000259" key="4">
    <source>
        <dbReference type="Pfam" id="PF25917"/>
    </source>
</evidence>
<dbReference type="Gene3D" id="2.40.50.100">
    <property type="match status" value="1"/>
</dbReference>
<comment type="similarity">
    <text evidence="1">Belongs to the membrane fusion protein (MFP) (TC 8.A.1) family.</text>
</comment>
<dbReference type="PANTHER" id="PTHR30469:SF16">
    <property type="entry name" value="HAE1 FAMILY EFFLUX PUMP MFP COMPONENT"/>
    <property type="match status" value="1"/>
</dbReference>
<dbReference type="Gene3D" id="1.10.287.470">
    <property type="entry name" value="Helix hairpin bin"/>
    <property type="match status" value="1"/>
</dbReference>
<dbReference type="GO" id="GO:0015562">
    <property type="term" value="F:efflux transmembrane transporter activity"/>
    <property type="evidence" value="ECO:0007669"/>
    <property type="project" value="TreeGrafter"/>
</dbReference>
<dbReference type="SUPFAM" id="SSF111369">
    <property type="entry name" value="HlyD-like secretion proteins"/>
    <property type="match status" value="1"/>
</dbReference>